<proteinExistence type="inferred from homology"/>
<dbReference type="Proteomes" id="UP000492821">
    <property type="component" value="Unassembled WGS sequence"/>
</dbReference>
<evidence type="ECO:0000256" key="5">
    <source>
        <dbReference type="ARBA" id="ARBA00023015"/>
    </source>
</evidence>
<sequence length="378" mass="43579">MHFTTPKPSKAIKFCAVCGRAAISRHFGALSCKACAAFFRRTVTGRKSFTCEKQRNCVIDSRPYQLICQACRWQKCISAGMQVSEVVSLGAPRKPRRRNTEKKQQLQMQAAPVNNTKKKPIQQSSVAVSAYRSPSMPKLQKFDHNSTFSSYQNHEWLRKLNFVNQALQYARRAMLPAAMDPFNKKSIMPDITNYLLNDSRFCHTYLVETGIFNIASEVIDKKLPEIILHWSYLTTLLNTLQYDCLQHRKITCMDYSMIEMSEASLREWYATEPMFSRHYDILVGHGIPTWFRTEEIMRKIRSLGMTNEEQACFAILSLIETITRLSSEPKVTRLRFKPLLDNVFRSMNMYYRDNFAPDCAATRIGNLIMALPLMTVGI</sequence>
<dbReference type="InterPro" id="IPR001628">
    <property type="entry name" value="Znf_hrmn_rcpt"/>
</dbReference>
<organism evidence="12 13">
    <name type="scientific">Panagrellus redivivus</name>
    <name type="common">Microworm</name>
    <dbReference type="NCBI Taxonomy" id="6233"/>
    <lineage>
        <taxon>Eukaryota</taxon>
        <taxon>Metazoa</taxon>
        <taxon>Ecdysozoa</taxon>
        <taxon>Nematoda</taxon>
        <taxon>Chromadorea</taxon>
        <taxon>Rhabditida</taxon>
        <taxon>Tylenchina</taxon>
        <taxon>Panagrolaimomorpha</taxon>
        <taxon>Panagrolaimoidea</taxon>
        <taxon>Panagrolaimidae</taxon>
        <taxon>Panagrellus</taxon>
    </lineage>
</organism>
<keyword evidence="6" id="KW-0238">DNA-binding</keyword>
<accession>A0A7E4W3T1</accession>
<reference evidence="12" key="1">
    <citation type="journal article" date="2013" name="Genetics">
        <title>The draft genome and transcriptome of Panagrellus redivivus are shaped by the harsh demands of a free-living lifestyle.</title>
        <authorList>
            <person name="Srinivasan J."/>
            <person name="Dillman A.R."/>
            <person name="Macchietto M.G."/>
            <person name="Heikkinen L."/>
            <person name="Lakso M."/>
            <person name="Fracchia K.M."/>
            <person name="Antoshechkin I."/>
            <person name="Mortazavi A."/>
            <person name="Wong G."/>
            <person name="Sternberg P.W."/>
        </authorList>
    </citation>
    <scope>NUCLEOTIDE SEQUENCE [LARGE SCALE GENOMIC DNA]</scope>
    <source>
        <strain evidence="12">MT8872</strain>
    </source>
</reference>
<evidence type="ECO:0000256" key="3">
    <source>
        <dbReference type="ARBA" id="ARBA00022771"/>
    </source>
</evidence>
<dbReference type="Pfam" id="PF00105">
    <property type="entry name" value="zf-C4"/>
    <property type="match status" value="1"/>
</dbReference>
<dbReference type="GO" id="GO:0008270">
    <property type="term" value="F:zinc ion binding"/>
    <property type="evidence" value="ECO:0007669"/>
    <property type="project" value="UniProtKB-KW"/>
</dbReference>
<dbReference type="WBParaSite" id="Pan_g7017.t1">
    <property type="protein sequence ID" value="Pan_g7017.t1"/>
    <property type="gene ID" value="Pan_g7017"/>
</dbReference>
<feature type="region of interest" description="Disordered" evidence="10">
    <location>
        <begin position="91"/>
        <end position="120"/>
    </location>
</feature>
<feature type="compositionally biased region" description="Polar residues" evidence="10">
    <location>
        <begin position="105"/>
        <end position="120"/>
    </location>
</feature>
<feature type="domain" description="Nuclear receptor" evidence="11">
    <location>
        <begin position="12"/>
        <end position="88"/>
    </location>
</feature>
<name>A0A7E4W3T1_PANRE</name>
<evidence type="ECO:0000256" key="6">
    <source>
        <dbReference type="ARBA" id="ARBA00023125"/>
    </source>
</evidence>
<keyword evidence="4" id="KW-0862">Zinc</keyword>
<evidence type="ECO:0000259" key="11">
    <source>
        <dbReference type="PROSITE" id="PS51030"/>
    </source>
</evidence>
<keyword evidence="2" id="KW-0479">Metal-binding</keyword>
<evidence type="ECO:0000256" key="1">
    <source>
        <dbReference type="ARBA" id="ARBA00005993"/>
    </source>
</evidence>
<dbReference type="PANTHER" id="PTHR46397">
    <property type="entry name" value="NUCLEAR HORMONE RECEPTOR FAMILY-RELATED"/>
    <property type="match status" value="1"/>
</dbReference>
<dbReference type="SUPFAM" id="SSF48508">
    <property type="entry name" value="Nuclear receptor ligand-binding domain"/>
    <property type="match status" value="1"/>
</dbReference>
<evidence type="ECO:0000256" key="9">
    <source>
        <dbReference type="ARBA" id="ARBA00023242"/>
    </source>
</evidence>
<dbReference type="SMART" id="SM00399">
    <property type="entry name" value="ZnF_C4"/>
    <property type="match status" value="1"/>
</dbReference>
<dbReference type="GO" id="GO:0043565">
    <property type="term" value="F:sequence-specific DNA binding"/>
    <property type="evidence" value="ECO:0007669"/>
    <property type="project" value="InterPro"/>
</dbReference>
<comment type="similarity">
    <text evidence="1">Belongs to the nuclear hormone receptor family.</text>
</comment>
<keyword evidence="5" id="KW-0805">Transcription regulation</keyword>
<dbReference type="PRINTS" id="PR00047">
    <property type="entry name" value="STROIDFINGER"/>
</dbReference>
<evidence type="ECO:0000256" key="8">
    <source>
        <dbReference type="ARBA" id="ARBA00023170"/>
    </source>
</evidence>
<dbReference type="GO" id="GO:0003700">
    <property type="term" value="F:DNA-binding transcription factor activity"/>
    <property type="evidence" value="ECO:0007669"/>
    <property type="project" value="InterPro"/>
</dbReference>
<evidence type="ECO:0000313" key="13">
    <source>
        <dbReference type="WBParaSite" id="Pan_g7017.t1"/>
    </source>
</evidence>
<dbReference type="PROSITE" id="PS51030">
    <property type="entry name" value="NUCLEAR_REC_DBD_2"/>
    <property type="match status" value="1"/>
</dbReference>
<dbReference type="InterPro" id="IPR035500">
    <property type="entry name" value="NHR-like_dom_sf"/>
</dbReference>
<evidence type="ECO:0000313" key="12">
    <source>
        <dbReference type="Proteomes" id="UP000492821"/>
    </source>
</evidence>
<evidence type="ECO:0000256" key="7">
    <source>
        <dbReference type="ARBA" id="ARBA00023163"/>
    </source>
</evidence>
<dbReference type="AlphaFoldDB" id="A0A7E4W3T1"/>
<evidence type="ECO:0000256" key="4">
    <source>
        <dbReference type="ARBA" id="ARBA00022833"/>
    </source>
</evidence>
<keyword evidence="3" id="KW-0863">Zinc-finger</keyword>
<keyword evidence="9" id="KW-0539">Nucleus</keyword>
<reference evidence="13" key="2">
    <citation type="submission" date="2020-10" db="UniProtKB">
        <authorList>
            <consortium name="WormBaseParasite"/>
        </authorList>
    </citation>
    <scope>IDENTIFICATION</scope>
</reference>
<dbReference type="PANTHER" id="PTHR46397:SF3">
    <property type="entry name" value="NR LBD DOMAIN-CONTAINING PROTEIN-RELATED"/>
    <property type="match status" value="1"/>
</dbReference>
<protein>
    <submittedName>
        <fullName evidence="13">Nuclear receptor domain-containing protein</fullName>
    </submittedName>
</protein>
<keyword evidence="12" id="KW-1185">Reference proteome</keyword>
<dbReference type="Gene3D" id="3.30.50.10">
    <property type="entry name" value="Erythroid Transcription Factor GATA-1, subunit A"/>
    <property type="match status" value="1"/>
</dbReference>
<dbReference type="InterPro" id="IPR013088">
    <property type="entry name" value="Znf_NHR/GATA"/>
</dbReference>
<dbReference type="Gene3D" id="1.10.565.10">
    <property type="entry name" value="Retinoid X Receptor"/>
    <property type="match status" value="1"/>
</dbReference>
<dbReference type="SUPFAM" id="SSF57716">
    <property type="entry name" value="Glucocorticoid receptor-like (DNA-binding domain)"/>
    <property type="match status" value="1"/>
</dbReference>
<keyword evidence="7" id="KW-0804">Transcription</keyword>
<evidence type="ECO:0000256" key="10">
    <source>
        <dbReference type="SAM" id="MobiDB-lite"/>
    </source>
</evidence>
<keyword evidence="8" id="KW-0675">Receptor</keyword>
<evidence type="ECO:0000256" key="2">
    <source>
        <dbReference type="ARBA" id="ARBA00022723"/>
    </source>
</evidence>